<dbReference type="HOGENOM" id="CLU_065341_2_0_6"/>
<organism evidence="7 8">
    <name type="scientific">Pseudomonas knackmussii (strain DSM 6978 / CCUG 54928 / LMG 23759 / B13)</name>
    <dbReference type="NCBI Taxonomy" id="1301098"/>
    <lineage>
        <taxon>Bacteria</taxon>
        <taxon>Pseudomonadati</taxon>
        <taxon>Pseudomonadota</taxon>
        <taxon>Gammaproteobacteria</taxon>
        <taxon>Pseudomonadales</taxon>
        <taxon>Pseudomonadaceae</taxon>
        <taxon>Pseudomonas</taxon>
    </lineage>
</organism>
<dbReference type="InterPro" id="IPR003682">
    <property type="entry name" value="rRNA_ssu_MeTfrase_G"/>
</dbReference>
<evidence type="ECO:0000256" key="1">
    <source>
        <dbReference type="ARBA" id="ARBA00022490"/>
    </source>
</evidence>
<evidence type="ECO:0000313" key="8">
    <source>
        <dbReference type="Proteomes" id="UP000025241"/>
    </source>
</evidence>
<dbReference type="CDD" id="cd02440">
    <property type="entry name" value="AdoMet_MTases"/>
    <property type="match status" value="1"/>
</dbReference>
<dbReference type="Proteomes" id="UP000025241">
    <property type="component" value="Chromosome I"/>
</dbReference>
<comment type="similarity">
    <text evidence="6">Belongs to the methyltransferase superfamily. RNA methyltransferase RsmG family.</text>
</comment>
<feature type="binding site" evidence="6">
    <location>
        <begin position="134"/>
        <end position="135"/>
    </location>
    <ligand>
        <name>S-adenosyl-L-methionine</name>
        <dbReference type="ChEBI" id="CHEBI:59789"/>
    </ligand>
</feature>
<comment type="caution">
    <text evidence="6">Lacks conserved residue(s) required for the propagation of feature annotation.</text>
</comment>
<keyword evidence="8" id="KW-1185">Reference proteome</keyword>
<proteinExistence type="inferred from homology"/>
<dbReference type="InterPro" id="IPR029063">
    <property type="entry name" value="SAM-dependent_MTases_sf"/>
</dbReference>
<evidence type="ECO:0000256" key="4">
    <source>
        <dbReference type="ARBA" id="ARBA00022679"/>
    </source>
</evidence>
<keyword evidence="5 6" id="KW-0949">S-adenosyl-L-methionine</keyword>
<dbReference type="OrthoDB" id="9808773at2"/>
<evidence type="ECO:0000256" key="5">
    <source>
        <dbReference type="ARBA" id="ARBA00022691"/>
    </source>
</evidence>
<dbReference type="Pfam" id="PF02527">
    <property type="entry name" value="GidB"/>
    <property type="match status" value="1"/>
</dbReference>
<comment type="subcellular location">
    <subcellularLocation>
        <location evidence="6">Cytoplasm</location>
    </subcellularLocation>
</comment>
<accession>A0A024HQU7</accession>
<dbReference type="STRING" id="1301098.PKB_5819"/>
<dbReference type="KEGG" id="pkc:PKB_5819"/>
<dbReference type="PANTHER" id="PTHR31760">
    <property type="entry name" value="S-ADENOSYL-L-METHIONINE-DEPENDENT METHYLTRANSFERASES SUPERFAMILY PROTEIN"/>
    <property type="match status" value="1"/>
</dbReference>
<dbReference type="GO" id="GO:0070043">
    <property type="term" value="F:rRNA (guanine-N7-)-methyltransferase activity"/>
    <property type="evidence" value="ECO:0007669"/>
    <property type="project" value="UniProtKB-UniRule"/>
</dbReference>
<keyword evidence="4 6" id="KW-0808">Transferase</keyword>
<dbReference type="RefSeq" id="WP_043256741.1">
    <property type="nucleotide sequence ID" value="NZ_HG322950.1"/>
</dbReference>
<evidence type="ECO:0000256" key="3">
    <source>
        <dbReference type="ARBA" id="ARBA00022603"/>
    </source>
</evidence>
<reference evidence="7 8" key="2">
    <citation type="submission" date="2014-05" db="EMBL/GenBank/DDBJ databases">
        <title>Genome sequence of the 3-chlorobenzoate degrading bacterium Pseudomonas knackmussii B13 shows multiple evidence for horizontal gene transfer.</title>
        <authorList>
            <person name="Miyazaki R."/>
            <person name="Bertelli C."/>
            <person name="Falquet L."/>
            <person name="Robinson-Rechavi M."/>
            <person name="Gharib W."/>
            <person name="Roy S."/>
            <person name="Van der Meer J.R."/>
        </authorList>
    </citation>
    <scope>NUCLEOTIDE SEQUENCE [LARGE SCALE GENOMIC DNA]</scope>
    <source>
        <strain evidence="7 8">B13</strain>
    </source>
</reference>
<dbReference type="HAMAP" id="MF_00074">
    <property type="entry name" value="16SrRNA_methyltr_G"/>
    <property type="match status" value="1"/>
</dbReference>
<dbReference type="PIRSF" id="PIRSF003078">
    <property type="entry name" value="GidB"/>
    <property type="match status" value="1"/>
</dbReference>
<dbReference type="eggNOG" id="COG0357">
    <property type="taxonomic scope" value="Bacteria"/>
</dbReference>
<keyword evidence="1 6" id="KW-0963">Cytoplasm</keyword>
<keyword evidence="3 6" id="KW-0489">Methyltransferase</keyword>
<evidence type="ECO:0000256" key="2">
    <source>
        <dbReference type="ARBA" id="ARBA00022552"/>
    </source>
</evidence>
<name>A0A024HQU7_PSEKB</name>
<dbReference type="AlphaFoldDB" id="A0A024HQU7"/>
<dbReference type="SUPFAM" id="SSF53335">
    <property type="entry name" value="S-adenosyl-L-methionine-dependent methyltransferases"/>
    <property type="match status" value="1"/>
</dbReference>
<evidence type="ECO:0000313" key="7">
    <source>
        <dbReference type="EMBL" id="CDF87124.1"/>
    </source>
</evidence>
<feature type="binding site" evidence="6">
    <location>
        <position position="149"/>
    </location>
    <ligand>
        <name>S-adenosyl-L-methionine</name>
        <dbReference type="ChEBI" id="CHEBI:59789"/>
    </ligand>
</feature>
<comment type="function">
    <text evidence="6">Specifically methylates the N7 position of guanine in position 527 of 16S rRNA.</text>
</comment>
<evidence type="ECO:0000256" key="6">
    <source>
        <dbReference type="HAMAP-Rule" id="MF_00074"/>
    </source>
</evidence>
<sequence>MSLVTQAHADELVRGAAALGVALDEERKQGLLAYLALLAKWNKAYNLTAVRDIDEMVSRHLIDSLSIVPNFVAAGGERWLDVGSGGGMPGIPLAILFPEKRLTLLDSNGKKTRFLTQVKLELKLKNLEVIHSRVEAYQPAQPFNGIVSRAFSSLEDFSNWTRHLGDGETRWLAMKGVHPADELAALPEDFRVEAEHTLDVPGCQGQRHLLILRRCVTGTGENHG</sequence>
<protein>
    <recommendedName>
        <fullName evidence="6">Ribosomal RNA small subunit methyltransferase G</fullName>
        <ecNumber evidence="6">2.1.1.170</ecNumber>
    </recommendedName>
    <alternativeName>
        <fullName evidence="6">16S rRNA 7-methylguanosine methyltransferase</fullName>
        <shortName evidence="6">16S rRNA m7G methyltransferase</shortName>
    </alternativeName>
</protein>
<keyword evidence="2 6" id="KW-0698">rRNA processing</keyword>
<dbReference type="NCBIfam" id="TIGR00138">
    <property type="entry name" value="rsmG_gidB"/>
    <property type="match status" value="1"/>
</dbReference>
<dbReference type="PANTHER" id="PTHR31760:SF0">
    <property type="entry name" value="S-ADENOSYL-L-METHIONINE-DEPENDENT METHYLTRANSFERASES SUPERFAMILY PROTEIN"/>
    <property type="match status" value="1"/>
</dbReference>
<reference evidence="7 8" key="1">
    <citation type="submission" date="2013-03" db="EMBL/GenBank/DDBJ databases">
        <authorList>
            <person name="Linke B."/>
        </authorList>
    </citation>
    <scope>NUCLEOTIDE SEQUENCE [LARGE SCALE GENOMIC DNA]</scope>
    <source>
        <strain evidence="7 8">B13</strain>
    </source>
</reference>
<dbReference type="EC" id="2.1.1.170" evidence="6"/>
<feature type="binding site" evidence="6">
    <location>
        <position position="88"/>
    </location>
    <ligand>
        <name>S-adenosyl-L-methionine</name>
        <dbReference type="ChEBI" id="CHEBI:59789"/>
    </ligand>
</feature>
<dbReference type="Gene3D" id="3.40.50.150">
    <property type="entry name" value="Vaccinia Virus protein VP39"/>
    <property type="match status" value="1"/>
</dbReference>
<dbReference type="EMBL" id="HG322950">
    <property type="protein sequence ID" value="CDF87124.1"/>
    <property type="molecule type" value="Genomic_DNA"/>
</dbReference>
<gene>
    <name evidence="6 7" type="primary">rsmG</name>
    <name evidence="7" type="ORF">PKB_5819</name>
</gene>
<comment type="catalytic activity">
    <reaction evidence="6">
        <text>guanosine(527) in 16S rRNA + S-adenosyl-L-methionine = N(7)-methylguanosine(527) in 16S rRNA + S-adenosyl-L-homocysteine</text>
        <dbReference type="Rhea" id="RHEA:42732"/>
        <dbReference type="Rhea" id="RHEA-COMP:10209"/>
        <dbReference type="Rhea" id="RHEA-COMP:10210"/>
        <dbReference type="ChEBI" id="CHEBI:57856"/>
        <dbReference type="ChEBI" id="CHEBI:59789"/>
        <dbReference type="ChEBI" id="CHEBI:74269"/>
        <dbReference type="ChEBI" id="CHEBI:74480"/>
        <dbReference type="EC" id="2.1.1.170"/>
    </reaction>
</comment>
<dbReference type="GO" id="GO:0005829">
    <property type="term" value="C:cytosol"/>
    <property type="evidence" value="ECO:0007669"/>
    <property type="project" value="TreeGrafter"/>
</dbReference>
<dbReference type="PATRIC" id="fig|1301098.3.peg.5797"/>
<feature type="binding site" evidence="6">
    <location>
        <position position="83"/>
    </location>
    <ligand>
        <name>S-adenosyl-L-methionine</name>
        <dbReference type="ChEBI" id="CHEBI:59789"/>
    </ligand>
</feature>